<sequence>MTDNDQTEAEELRREPPELDPEMLARREAALRHVRKFGDPVLKSRAAEVETFDDGLRAEVERMGLLMEDAVGVGLAANQVGLLRRFFVYRVDEDGPLEALVNPVIDWESDQEETFEEGCLSLPQVVVEVTRPAQIRVSAQDRFGEPIELEVEGLEARVIQHELDHLNGVLIIDRTTRGQRREAMRTLRDLESGF</sequence>
<dbReference type="AlphaFoldDB" id="A0A6J5ZE93"/>
<dbReference type="PRINTS" id="PR01576">
    <property type="entry name" value="PDEFORMYLASE"/>
</dbReference>
<reference evidence="3" key="1">
    <citation type="submission" date="2020-05" db="EMBL/GenBank/DDBJ databases">
        <authorList>
            <person name="Chiriac C."/>
            <person name="Salcher M."/>
            <person name="Ghai R."/>
            <person name="Kavagutti S V."/>
        </authorList>
    </citation>
    <scope>NUCLEOTIDE SEQUENCE</scope>
</reference>
<dbReference type="CDD" id="cd00487">
    <property type="entry name" value="Pep_deformylase"/>
    <property type="match status" value="1"/>
</dbReference>
<name>A0A6J5ZE93_9ZZZZ</name>
<gene>
    <name evidence="3" type="ORF">UFOPK3522_00452</name>
</gene>
<protein>
    <submittedName>
        <fullName evidence="3">Unannotated protein</fullName>
    </submittedName>
</protein>
<dbReference type="Gene3D" id="3.90.45.10">
    <property type="entry name" value="Peptide deformylase"/>
    <property type="match status" value="1"/>
</dbReference>
<dbReference type="InterPro" id="IPR023635">
    <property type="entry name" value="Peptide_deformylase"/>
</dbReference>
<dbReference type="SUPFAM" id="SSF56420">
    <property type="entry name" value="Peptide deformylase"/>
    <property type="match status" value="1"/>
</dbReference>
<proteinExistence type="inferred from homology"/>
<evidence type="ECO:0000313" key="3">
    <source>
        <dbReference type="EMBL" id="CAB4339387.1"/>
    </source>
</evidence>
<comment type="similarity">
    <text evidence="1">Belongs to the polypeptide deformylase family.</text>
</comment>
<evidence type="ECO:0000256" key="2">
    <source>
        <dbReference type="SAM" id="MobiDB-lite"/>
    </source>
</evidence>
<accession>A0A6J5ZE93</accession>
<dbReference type="PANTHER" id="PTHR10458:SF22">
    <property type="entry name" value="PEPTIDE DEFORMYLASE"/>
    <property type="match status" value="1"/>
</dbReference>
<feature type="compositionally biased region" description="Basic and acidic residues" evidence="2">
    <location>
        <begin position="10"/>
        <end position="20"/>
    </location>
</feature>
<dbReference type="NCBIfam" id="NF001159">
    <property type="entry name" value="PRK00150.1-3"/>
    <property type="match status" value="1"/>
</dbReference>
<dbReference type="PIRSF" id="PIRSF004749">
    <property type="entry name" value="Pep_def"/>
    <property type="match status" value="1"/>
</dbReference>
<dbReference type="GO" id="GO:0042586">
    <property type="term" value="F:peptide deformylase activity"/>
    <property type="evidence" value="ECO:0007669"/>
    <property type="project" value="InterPro"/>
</dbReference>
<organism evidence="3">
    <name type="scientific">freshwater metagenome</name>
    <dbReference type="NCBI Taxonomy" id="449393"/>
    <lineage>
        <taxon>unclassified sequences</taxon>
        <taxon>metagenomes</taxon>
        <taxon>ecological metagenomes</taxon>
    </lineage>
</organism>
<dbReference type="NCBIfam" id="TIGR00079">
    <property type="entry name" value="pept_deformyl"/>
    <property type="match status" value="1"/>
</dbReference>
<feature type="region of interest" description="Disordered" evidence="2">
    <location>
        <begin position="1"/>
        <end position="20"/>
    </location>
</feature>
<evidence type="ECO:0000256" key="1">
    <source>
        <dbReference type="ARBA" id="ARBA00010759"/>
    </source>
</evidence>
<dbReference type="EMBL" id="CAESAO010000024">
    <property type="protein sequence ID" value="CAB4339387.1"/>
    <property type="molecule type" value="Genomic_DNA"/>
</dbReference>
<dbReference type="PANTHER" id="PTHR10458">
    <property type="entry name" value="PEPTIDE DEFORMYLASE"/>
    <property type="match status" value="1"/>
</dbReference>
<dbReference type="Pfam" id="PF01327">
    <property type="entry name" value="Pep_deformylase"/>
    <property type="match status" value="1"/>
</dbReference>
<dbReference type="InterPro" id="IPR036821">
    <property type="entry name" value="Peptide_deformylase_sf"/>
</dbReference>
<dbReference type="HAMAP" id="MF_00163">
    <property type="entry name" value="Pep_deformylase"/>
    <property type="match status" value="1"/>
</dbReference>